<comment type="similarity">
    <text evidence="2 11">Belongs to the shikimate kinase family.</text>
</comment>
<dbReference type="PANTHER" id="PTHR21087:SF16">
    <property type="entry name" value="SHIKIMATE KINASE 1, CHLOROPLASTIC"/>
    <property type="match status" value="1"/>
</dbReference>
<dbReference type="GO" id="GO:0009073">
    <property type="term" value="P:aromatic amino acid family biosynthetic process"/>
    <property type="evidence" value="ECO:0007669"/>
    <property type="project" value="UniProtKB-KW"/>
</dbReference>
<comment type="function">
    <text evidence="11">Catalyzes the specific phosphorylation of the 3-hydroxyl group of shikimic acid using ATP as a cosubstrate.</text>
</comment>
<feature type="binding site" evidence="11">
    <location>
        <position position="136"/>
    </location>
    <ligand>
        <name>substrate</name>
    </ligand>
</feature>
<keyword evidence="6 11" id="KW-0547">Nucleotide-binding</keyword>
<evidence type="ECO:0000256" key="7">
    <source>
        <dbReference type="ARBA" id="ARBA00022777"/>
    </source>
</evidence>
<comment type="caution">
    <text evidence="12">The sequence shown here is derived from an EMBL/GenBank/DDBJ whole genome shotgun (WGS) entry which is preliminary data.</text>
</comment>
<dbReference type="PRINTS" id="PR01100">
    <property type="entry name" value="SHIKIMTKNASE"/>
</dbReference>
<evidence type="ECO:0000313" key="13">
    <source>
        <dbReference type="Proteomes" id="UP000548304"/>
    </source>
</evidence>
<evidence type="ECO:0000256" key="5">
    <source>
        <dbReference type="ARBA" id="ARBA00022679"/>
    </source>
</evidence>
<accession>A0A852Z3T0</accession>
<feature type="binding site" evidence="11">
    <location>
        <position position="34"/>
    </location>
    <ligand>
        <name>substrate</name>
    </ligand>
</feature>
<comment type="caution">
    <text evidence="11">Lacks conserved residue(s) required for the propagation of feature annotation.</text>
</comment>
<keyword evidence="11" id="KW-0460">Magnesium</keyword>
<name>A0A852Z3T0_9ACTN</name>
<dbReference type="RefSeq" id="WP_179533554.1">
    <property type="nucleotide sequence ID" value="NZ_JACBYW010000001.1"/>
</dbReference>
<dbReference type="Proteomes" id="UP000548304">
    <property type="component" value="Unassembled WGS sequence"/>
</dbReference>
<comment type="subunit">
    <text evidence="11">Monomer.</text>
</comment>
<evidence type="ECO:0000256" key="6">
    <source>
        <dbReference type="ARBA" id="ARBA00022741"/>
    </source>
</evidence>
<dbReference type="CDD" id="cd00464">
    <property type="entry name" value="SK"/>
    <property type="match status" value="1"/>
</dbReference>
<dbReference type="SUPFAM" id="SSF52540">
    <property type="entry name" value="P-loop containing nucleoside triphosphate hydrolases"/>
    <property type="match status" value="1"/>
</dbReference>
<dbReference type="PROSITE" id="PS01128">
    <property type="entry name" value="SHIKIMATE_KINASE"/>
    <property type="match status" value="1"/>
</dbReference>
<evidence type="ECO:0000256" key="8">
    <source>
        <dbReference type="ARBA" id="ARBA00022840"/>
    </source>
</evidence>
<keyword evidence="11" id="KW-0963">Cytoplasm</keyword>
<keyword evidence="7 11" id="KW-0418">Kinase</keyword>
<feature type="binding site" evidence="11">
    <location>
        <position position="80"/>
    </location>
    <ligand>
        <name>substrate</name>
    </ligand>
</feature>
<feature type="binding site" evidence="11">
    <location>
        <position position="58"/>
    </location>
    <ligand>
        <name>substrate</name>
    </ligand>
</feature>
<dbReference type="EMBL" id="JACBYW010000001">
    <property type="protein sequence ID" value="NYH76923.1"/>
    <property type="molecule type" value="Genomic_DNA"/>
</dbReference>
<keyword evidence="9 11" id="KW-0057">Aromatic amino acid biosynthesis</keyword>
<dbReference type="GO" id="GO:0005829">
    <property type="term" value="C:cytosol"/>
    <property type="evidence" value="ECO:0007669"/>
    <property type="project" value="TreeGrafter"/>
</dbReference>
<dbReference type="InterPro" id="IPR027417">
    <property type="entry name" value="P-loop_NTPase"/>
</dbReference>
<organism evidence="12 13">
    <name type="scientific">Actinopolyspora biskrensis</name>
    <dbReference type="NCBI Taxonomy" id="1470178"/>
    <lineage>
        <taxon>Bacteria</taxon>
        <taxon>Bacillati</taxon>
        <taxon>Actinomycetota</taxon>
        <taxon>Actinomycetes</taxon>
        <taxon>Actinopolysporales</taxon>
        <taxon>Actinopolysporaceae</taxon>
        <taxon>Actinopolyspora</taxon>
    </lineage>
</organism>
<keyword evidence="4 11" id="KW-0028">Amino-acid biosynthesis</keyword>
<keyword evidence="5 11" id="KW-0808">Transferase</keyword>
<evidence type="ECO:0000256" key="3">
    <source>
        <dbReference type="ARBA" id="ARBA00012154"/>
    </source>
</evidence>
<dbReference type="GO" id="GO:0009423">
    <property type="term" value="P:chorismate biosynthetic process"/>
    <property type="evidence" value="ECO:0007669"/>
    <property type="project" value="UniProtKB-UniRule"/>
</dbReference>
<dbReference type="UniPathway" id="UPA00053">
    <property type="reaction ID" value="UER00088"/>
</dbReference>
<evidence type="ECO:0000256" key="9">
    <source>
        <dbReference type="ARBA" id="ARBA00023141"/>
    </source>
</evidence>
<dbReference type="GO" id="GO:0008652">
    <property type="term" value="P:amino acid biosynthetic process"/>
    <property type="evidence" value="ECO:0007669"/>
    <property type="project" value="UniProtKB-KW"/>
</dbReference>
<dbReference type="Pfam" id="PF01202">
    <property type="entry name" value="SKI"/>
    <property type="match status" value="1"/>
</dbReference>
<gene>
    <name evidence="11" type="primary">aroK</name>
    <name evidence="12" type="ORF">FHR84_000237</name>
</gene>
<reference evidence="12 13" key="1">
    <citation type="submission" date="2020-07" db="EMBL/GenBank/DDBJ databases">
        <title>Genomic Encyclopedia of Type Strains, Phase III (KMG-III): the genomes of soil and plant-associated and newly described type strains.</title>
        <authorList>
            <person name="Whitman W."/>
        </authorList>
    </citation>
    <scope>NUCLEOTIDE SEQUENCE [LARGE SCALE GENOMIC DNA]</scope>
    <source>
        <strain evidence="12 13">CECT 8576</strain>
    </source>
</reference>
<keyword evidence="13" id="KW-1185">Reference proteome</keyword>
<dbReference type="HAMAP" id="MF_00109">
    <property type="entry name" value="Shikimate_kinase"/>
    <property type="match status" value="1"/>
</dbReference>
<dbReference type="GO" id="GO:0000287">
    <property type="term" value="F:magnesium ion binding"/>
    <property type="evidence" value="ECO:0007669"/>
    <property type="project" value="UniProtKB-UniRule"/>
</dbReference>
<comment type="pathway">
    <text evidence="1 11">Metabolic intermediate biosynthesis; chorismate biosynthesis; chorismate from D-erythrose 4-phosphate and phosphoenolpyruvate: step 5/7.</text>
</comment>
<evidence type="ECO:0000256" key="10">
    <source>
        <dbReference type="ARBA" id="ARBA00048567"/>
    </source>
</evidence>
<dbReference type="InterPro" id="IPR031322">
    <property type="entry name" value="Shikimate/glucono_kinase"/>
</dbReference>
<keyword evidence="11" id="KW-0479">Metal-binding</keyword>
<evidence type="ECO:0000256" key="11">
    <source>
        <dbReference type="HAMAP-Rule" id="MF_00109"/>
    </source>
</evidence>
<comment type="cofactor">
    <cofactor evidence="11">
        <name>Mg(2+)</name>
        <dbReference type="ChEBI" id="CHEBI:18420"/>
    </cofactor>
    <text evidence="11">Binds 1 Mg(2+) ion per subunit.</text>
</comment>
<feature type="binding site" evidence="11">
    <location>
        <position position="117"/>
    </location>
    <ligand>
        <name>ATP</name>
        <dbReference type="ChEBI" id="CHEBI:30616"/>
    </ligand>
</feature>
<sequence>MNPRLVIAGPPGAGKTVVGRLLAERFGVGFRDTDSDVERLAGRPIPEIFTVDGESVFREIEERAVAEALGEHTGVLALGGGAVVAEGTRKLLADRPVLFLSVGFAEGVRRTGLSAPRPLLTGVNPRATFQALLRDRLPLYREVADWEVDTDELAPETVVERVVLRMEDAAPGGVPAE</sequence>
<feature type="binding site" evidence="11">
    <location>
        <begin position="12"/>
        <end position="17"/>
    </location>
    <ligand>
        <name>ATP</name>
        <dbReference type="ChEBI" id="CHEBI:30616"/>
    </ligand>
</feature>
<dbReference type="Gene3D" id="3.40.50.300">
    <property type="entry name" value="P-loop containing nucleotide triphosphate hydrolases"/>
    <property type="match status" value="1"/>
</dbReference>
<proteinExistence type="inferred from homology"/>
<evidence type="ECO:0000256" key="2">
    <source>
        <dbReference type="ARBA" id="ARBA00006997"/>
    </source>
</evidence>
<protein>
    <recommendedName>
        <fullName evidence="3 11">Shikimate kinase</fullName>
        <shortName evidence="11">SK</shortName>
        <ecNumber evidence="3 11">2.7.1.71</ecNumber>
    </recommendedName>
</protein>
<comment type="subcellular location">
    <subcellularLocation>
        <location evidence="11">Cytoplasm</location>
    </subcellularLocation>
</comment>
<dbReference type="InterPro" id="IPR023000">
    <property type="entry name" value="Shikimate_kinase_CS"/>
</dbReference>
<evidence type="ECO:0000256" key="4">
    <source>
        <dbReference type="ARBA" id="ARBA00022605"/>
    </source>
</evidence>
<dbReference type="GO" id="GO:0004765">
    <property type="term" value="F:shikimate kinase activity"/>
    <property type="evidence" value="ECO:0007669"/>
    <property type="project" value="UniProtKB-UniRule"/>
</dbReference>
<evidence type="ECO:0000256" key="1">
    <source>
        <dbReference type="ARBA" id="ARBA00004842"/>
    </source>
</evidence>
<dbReference type="AlphaFoldDB" id="A0A852Z3T0"/>
<evidence type="ECO:0000313" key="12">
    <source>
        <dbReference type="EMBL" id="NYH76923.1"/>
    </source>
</evidence>
<dbReference type="GO" id="GO:0005524">
    <property type="term" value="F:ATP binding"/>
    <property type="evidence" value="ECO:0007669"/>
    <property type="project" value="UniProtKB-UniRule"/>
</dbReference>
<dbReference type="EC" id="2.7.1.71" evidence="3 11"/>
<dbReference type="InterPro" id="IPR000623">
    <property type="entry name" value="Shikimate_kinase/TSH1"/>
</dbReference>
<comment type="catalytic activity">
    <reaction evidence="10 11">
        <text>shikimate + ATP = 3-phosphoshikimate + ADP + H(+)</text>
        <dbReference type="Rhea" id="RHEA:13121"/>
        <dbReference type="ChEBI" id="CHEBI:15378"/>
        <dbReference type="ChEBI" id="CHEBI:30616"/>
        <dbReference type="ChEBI" id="CHEBI:36208"/>
        <dbReference type="ChEBI" id="CHEBI:145989"/>
        <dbReference type="ChEBI" id="CHEBI:456216"/>
        <dbReference type="EC" id="2.7.1.71"/>
    </reaction>
</comment>
<dbReference type="PANTHER" id="PTHR21087">
    <property type="entry name" value="SHIKIMATE KINASE"/>
    <property type="match status" value="1"/>
</dbReference>
<keyword evidence="8 11" id="KW-0067">ATP-binding</keyword>
<feature type="binding site" evidence="11">
    <location>
        <position position="16"/>
    </location>
    <ligand>
        <name>Mg(2+)</name>
        <dbReference type="ChEBI" id="CHEBI:18420"/>
    </ligand>
</feature>